<organism evidence="5 6">
    <name type="scientific">Sphingobium quisquiliarum P25</name>
    <dbReference type="NCBI Taxonomy" id="1329909"/>
    <lineage>
        <taxon>Bacteria</taxon>
        <taxon>Pseudomonadati</taxon>
        <taxon>Pseudomonadota</taxon>
        <taxon>Alphaproteobacteria</taxon>
        <taxon>Sphingomonadales</taxon>
        <taxon>Sphingomonadaceae</taxon>
        <taxon>Sphingobium</taxon>
    </lineage>
</organism>
<dbReference type="InterPro" id="IPR036291">
    <property type="entry name" value="NAD(P)-bd_dom_sf"/>
</dbReference>
<protein>
    <submittedName>
        <fullName evidence="5">Short-chain dehydrogenase</fullName>
    </submittedName>
</protein>
<dbReference type="FunFam" id="3.40.50.720:FF:000084">
    <property type="entry name" value="Short-chain dehydrogenase reductase"/>
    <property type="match status" value="1"/>
</dbReference>
<dbReference type="Pfam" id="PF13561">
    <property type="entry name" value="adh_short_C2"/>
    <property type="match status" value="1"/>
</dbReference>
<evidence type="ECO:0000313" key="6">
    <source>
        <dbReference type="Proteomes" id="UP000015525"/>
    </source>
</evidence>
<dbReference type="RefSeq" id="WP_021239627.1">
    <property type="nucleotide sequence ID" value="NZ_ATHO01000156.1"/>
</dbReference>
<dbReference type="InterPro" id="IPR001303">
    <property type="entry name" value="Aldolase_II/adducin_N"/>
</dbReference>
<accession>T0GKI8</accession>
<dbReference type="SMART" id="SM01007">
    <property type="entry name" value="Aldolase_II"/>
    <property type="match status" value="1"/>
</dbReference>
<dbReference type="Gene3D" id="3.40.50.720">
    <property type="entry name" value="NAD(P)-binding Rossmann-like Domain"/>
    <property type="match status" value="1"/>
</dbReference>
<keyword evidence="2" id="KW-0560">Oxidoreductase</keyword>
<dbReference type="PROSITE" id="PS00061">
    <property type="entry name" value="ADH_SHORT"/>
    <property type="match status" value="1"/>
</dbReference>
<dbReference type="InterPro" id="IPR020904">
    <property type="entry name" value="Sc_DH/Rdtase_CS"/>
</dbReference>
<dbReference type="PANTHER" id="PTHR43669:SF8">
    <property type="entry name" value="SHORT-CHAIN TYPE DEHYDROGENASE_REDUCTASE-RELATED"/>
    <property type="match status" value="1"/>
</dbReference>
<feature type="domain" description="Class II aldolase/adducin N-terminal" evidence="4">
    <location>
        <begin position="34"/>
        <end position="236"/>
    </location>
</feature>
<dbReference type="PRINTS" id="PR00081">
    <property type="entry name" value="GDHRDH"/>
</dbReference>
<dbReference type="EMBL" id="ATHO01000156">
    <property type="protein sequence ID" value="EQB01227.1"/>
    <property type="molecule type" value="Genomic_DNA"/>
</dbReference>
<dbReference type="Proteomes" id="UP000015525">
    <property type="component" value="Unassembled WGS sequence"/>
</dbReference>
<dbReference type="InterPro" id="IPR013454">
    <property type="entry name" value="Bifunc_RhaD/ADH"/>
</dbReference>
<sequence length="703" mass="75132">MNAPTNAADFAIPFAVPTSRWDDSAAASMSPAELLLYRSNLLGSDLTVTNFGGGNTSAKIMETDPLTGEQVEVLWVKGSGGDIGSMKLDGFATLYQDKLLSLEKHYGGEQDDDKMVGYLPHCTFNLNSRAASIDTPLHSLLPFAHVDHVHPDAIIALAASSGGEAATKEIWGGKIGWLGWKRPGYTLGVQLRDYVKANPGVEGVMLAGHGIICWADTAKGCYEHTVQLIADAASYLNAKLAGKPAFGGRKVAPNPDRAAIAADLMPRLRGFMTGARSKLGHFSDDAEALEFVGSVDFERLAALGTSCPDHFLRTKIAPLTLDPARLQDDAYLAEKIEDYRKLYGAYYERCKRGNSPAMRDSNPVVVLVPGIGRFTFATDKTTARLAGEFYGNAINVMRGSEAIGDYIALDEQEAFDIEYWLLEEAKLQRMPKPKPLVGKIALVTGGAGGIGAATAARLMADGACVMLADRDAAAVEEVRAGFARQFGKDVVRAAVVDVTDEAQVQSAFDACAREFGGLDILVANAGIASSAPIEETTVALWRKNYDVLAEGYFLTARAAFPMMKRMKEQGGTSIVFIGSKNGVAAATNASAYASAKAAANHLARCLALEGAPSGIRVNVVNPDAVIKGSKIWDGDWRKERAGAHGIDSGKELEEHYRQRSMLKRDVLPSDIAEAVYFLASDMSAKSTGNMINVDAGNAQAFTR</sequence>
<evidence type="ECO:0000259" key="4">
    <source>
        <dbReference type="SMART" id="SM01007"/>
    </source>
</evidence>
<evidence type="ECO:0000256" key="3">
    <source>
        <dbReference type="ARBA" id="ARBA00051383"/>
    </source>
</evidence>
<evidence type="ECO:0000313" key="5">
    <source>
        <dbReference type="EMBL" id="EQB01227.1"/>
    </source>
</evidence>
<comment type="catalytic activity">
    <reaction evidence="3">
        <text>2,5-dichlorocyclohexa-2,5-dien-1,4-diol + NAD(+) = 2,5-dichlorohydroquinone + NADH + H(+)</text>
        <dbReference type="Rhea" id="RHEA:15741"/>
        <dbReference type="ChEBI" id="CHEBI:15378"/>
        <dbReference type="ChEBI" id="CHEBI:27545"/>
        <dbReference type="ChEBI" id="CHEBI:28975"/>
        <dbReference type="ChEBI" id="CHEBI:57540"/>
        <dbReference type="ChEBI" id="CHEBI:57945"/>
    </reaction>
</comment>
<evidence type="ECO:0000256" key="2">
    <source>
        <dbReference type="ARBA" id="ARBA00023002"/>
    </source>
</evidence>
<reference evidence="5 6" key="1">
    <citation type="journal article" date="2013" name="Genome Announc.">
        <title>Draft Genome Sequence of Sphingobium quisquiliarum Strain P25T, a Novel Hexachlorocyclohexane (HCH)-Degrading Bacterium Isolated from an HCH Dumpsite.</title>
        <authorList>
            <person name="Kumar Singh A."/>
            <person name="Sangwan N."/>
            <person name="Sharma A."/>
            <person name="Gupta V."/>
            <person name="Khurana J.P."/>
            <person name="Lal R."/>
        </authorList>
    </citation>
    <scope>NUCLEOTIDE SEQUENCE [LARGE SCALE GENOMIC DNA]</scope>
    <source>
        <strain evidence="5 6">P25</strain>
    </source>
</reference>
<dbReference type="PATRIC" id="fig|1329909.3.peg.3462"/>
<dbReference type="NCBIfam" id="NF006189">
    <property type="entry name" value="PRK08324.1-3"/>
    <property type="match status" value="1"/>
</dbReference>
<dbReference type="NCBIfam" id="TIGR02632">
    <property type="entry name" value="RhaD_aldol-ADH"/>
    <property type="match status" value="1"/>
</dbReference>
<dbReference type="SUPFAM" id="SSF53639">
    <property type="entry name" value="AraD/HMP-PK domain-like"/>
    <property type="match status" value="1"/>
</dbReference>
<comment type="caution">
    <text evidence="5">The sequence shown here is derived from an EMBL/GenBank/DDBJ whole genome shotgun (WGS) entry which is preliminary data.</text>
</comment>
<dbReference type="InterPro" id="IPR036409">
    <property type="entry name" value="Aldolase_II/adducin_N_sf"/>
</dbReference>
<name>T0GKI8_9SPHN</name>
<dbReference type="AlphaFoldDB" id="T0GKI8"/>
<dbReference type="Gene3D" id="3.40.225.10">
    <property type="entry name" value="Class II aldolase/adducin N-terminal domain"/>
    <property type="match status" value="1"/>
</dbReference>
<gene>
    <name evidence="5" type="ORF">L288_17985</name>
</gene>
<keyword evidence="6" id="KW-1185">Reference proteome</keyword>
<dbReference type="InterPro" id="IPR002347">
    <property type="entry name" value="SDR_fam"/>
</dbReference>
<dbReference type="Pfam" id="PF00596">
    <property type="entry name" value="Aldolase_II"/>
    <property type="match status" value="1"/>
</dbReference>
<evidence type="ECO:0000256" key="1">
    <source>
        <dbReference type="ARBA" id="ARBA00006484"/>
    </source>
</evidence>
<dbReference type="PANTHER" id="PTHR43669">
    <property type="entry name" value="5-KETO-D-GLUCONATE 5-REDUCTASE"/>
    <property type="match status" value="1"/>
</dbReference>
<proteinExistence type="inferred from homology"/>
<dbReference type="SUPFAM" id="SSF51735">
    <property type="entry name" value="NAD(P)-binding Rossmann-fold domains"/>
    <property type="match status" value="1"/>
</dbReference>
<comment type="similarity">
    <text evidence="1">Belongs to the short-chain dehydrogenases/reductases (SDR) family.</text>
</comment>
<dbReference type="GO" id="GO:0016491">
    <property type="term" value="F:oxidoreductase activity"/>
    <property type="evidence" value="ECO:0007669"/>
    <property type="project" value="UniProtKB-KW"/>
</dbReference>